<dbReference type="GO" id="GO:1901135">
    <property type="term" value="P:carbohydrate derivative metabolic process"/>
    <property type="evidence" value="ECO:0007669"/>
    <property type="project" value="InterPro"/>
</dbReference>
<dbReference type="PANTHER" id="PTHR43443:SF1">
    <property type="entry name" value="3-HEXULOSE-6-PHOSPHATE ISOMERASE"/>
    <property type="match status" value="1"/>
</dbReference>
<evidence type="ECO:0000256" key="1">
    <source>
        <dbReference type="ARBA" id="ARBA00009235"/>
    </source>
</evidence>
<dbReference type="InterPro" id="IPR017552">
    <property type="entry name" value="PHI/rmpB"/>
</dbReference>
<sequence>MALTCQKLERVISSPTSSIGVAAVTVETPTSTMTTTSMAALASQICDQISSVFSQPTTHPPLSVIVDELSAASSRKGRVFVHGVGREGLMLKALCMRLFHLGLRAHCVGDMTTPHISSNDLLIASAGPGGFATVDAICGIAKSSGARVLLLTAHPESSSAAKLASAIAYIPAQTMADDEGETSGGAVALLPMGSVYEGAMFVLFEMVVFKLTEILGQSPEAVRARHTNLE</sequence>
<keyword evidence="4" id="KW-1185">Reference proteome</keyword>
<dbReference type="PROSITE" id="PS51464">
    <property type="entry name" value="SIS"/>
    <property type="match status" value="1"/>
</dbReference>
<proteinExistence type="inferred from homology"/>
<organism evidence="3 4">
    <name type="scientific">Stephania cephalantha</name>
    <dbReference type="NCBI Taxonomy" id="152367"/>
    <lineage>
        <taxon>Eukaryota</taxon>
        <taxon>Viridiplantae</taxon>
        <taxon>Streptophyta</taxon>
        <taxon>Embryophyta</taxon>
        <taxon>Tracheophyta</taxon>
        <taxon>Spermatophyta</taxon>
        <taxon>Magnoliopsida</taxon>
        <taxon>Ranunculales</taxon>
        <taxon>Menispermaceae</taxon>
        <taxon>Menispermoideae</taxon>
        <taxon>Cissampelideae</taxon>
        <taxon>Stephania</taxon>
    </lineage>
</organism>
<dbReference type="Gene3D" id="3.40.50.10490">
    <property type="entry name" value="Glucose-6-phosphate isomerase like protein, domain 1"/>
    <property type="match status" value="1"/>
</dbReference>
<feature type="domain" description="SIS" evidence="2">
    <location>
        <begin position="65"/>
        <end position="217"/>
    </location>
</feature>
<evidence type="ECO:0000313" key="4">
    <source>
        <dbReference type="Proteomes" id="UP001419268"/>
    </source>
</evidence>
<dbReference type="InterPro" id="IPR001347">
    <property type="entry name" value="SIS_dom"/>
</dbReference>
<protein>
    <recommendedName>
        <fullName evidence="2">SIS domain-containing protein</fullName>
    </recommendedName>
</protein>
<dbReference type="EMBL" id="JBBNAG010000003">
    <property type="protein sequence ID" value="KAK9147794.1"/>
    <property type="molecule type" value="Genomic_DNA"/>
</dbReference>
<reference evidence="3 4" key="1">
    <citation type="submission" date="2024-01" db="EMBL/GenBank/DDBJ databases">
        <title>Genome assemblies of Stephania.</title>
        <authorList>
            <person name="Yang L."/>
        </authorList>
    </citation>
    <scope>NUCLEOTIDE SEQUENCE [LARGE SCALE GENOMIC DNA]</scope>
    <source>
        <strain evidence="3">JXDWG</strain>
        <tissue evidence="3">Leaf</tissue>
    </source>
</reference>
<accession>A0AAP0K9R4</accession>
<dbReference type="InterPro" id="IPR046348">
    <property type="entry name" value="SIS_dom_sf"/>
</dbReference>
<gene>
    <name evidence="3" type="ORF">Scep_006551</name>
</gene>
<evidence type="ECO:0000259" key="2">
    <source>
        <dbReference type="PROSITE" id="PS51464"/>
    </source>
</evidence>
<dbReference type="Proteomes" id="UP001419268">
    <property type="component" value="Unassembled WGS sequence"/>
</dbReference>
<evidence type="ECO:0000313" key="3">
    <source>
        <dbReference type="EMBL" id="KAK9147794.1"/>
    </source>
</evidence>
<comment type="similarity">
    <text evidence="1">Belongs to the SIS family. PHI subfamily.</text>
</comment>
<dbReference type="GO" id="GO:0016853">
    <property type="term" value="F:isomerase activity"/>
    <property type="evidence" value="ECO:0007669"/>
    <property type="project" value="InterPro"/>
</dbReference>
<dbReference type="SUPFAM" id="SSF53697">
    <property type="entry name" value="SIS domain"/>
    <property type="match status" value="1"/>
</dbReference>
<dbReference type="GO" id="GO:0097367">
    <property type="term" value="F:carbohydrate derivative binding"/>
    <property type="evidence" value="ECO:0007669"/>
    <property type="project" value="InterPro"/>
</dbReference>
<dbReference type="PANTHER" id="PTHR43443">
    <property type="entry name" value="3-HEXULOSE-6-PHOSPHATE ISOMERASE"/>
    <property type="match status" value="1"/>
</dbReference>
<name>A0AAP0K9R4_9MAGN</name>
<dbReference type="AlphaFoldDB" id="A0AAP0K9R4"/>
<comment type="caution">
    <text evidence="3">The sequence shown here is derived from an EMBL/GenBank/DDBJ whole genome shotgun (WGS) entry which is preliminary data.</text>
</comment>